<proteinExistence type="predicted"/>
<evidence type="ECO:0000259" key="1">
    <source>
        <dbReference type="Pfam" id="PF18135"/>
    </source>
</evidence>
<organism evidence="2">
    <name type="scientific">marine sediment metagenome</name>
    <dbReference type="NCBI Taxonomy" id="412755"/>
    <lineage>
        <taxon>unclassified sequences</taxon>
        <taxon>metagenomes</taxon>
        <taxon>ecological metagenomes</taxon>
    </lineage>
</organism>
<reference evidence="2" key="1">
    <citation type="journal article" date="2014" name="Front. Microbiol.">
        <title>High frequency of phylogenetically diverse reductive dehalogenase-homologous genes in deep subseafloor sedimentary metagenomes.</title>
        <authorList>
            <person name="Kawai M."/>
            <person name="Futagami T."/>
            <person name="Toyoda A."/>
            <person name="Takaki Y."/>
            <person name="Nishi S."/>
            <person name="Hori S."/>
            <person name="Arai W."/>
            <person name="Tsubouchi T."/>
            <person name="Morono Y."/>
            <person name="Uchiyama I."/>
            <person name="Ito T."/>
            <person name="Fujiyama A."/>
            <person name="Inagaki F."/>
            <person name="Takami H."/>
        </authorList>
    </citation>
    <scope>NUCLEOTIDE SEQUENCE</scope>
    <source>
        <strain evidence="2">Expedition CK06-06</strain>
    </source>
</reference>
<sequence>WSSGVETGKDDRLVSFAREEKVKVFLNIFDPKITTRDLEVYHDLRPTRGWNIRTRRQELFRKGETFSRRNIVSYAYRPFDIRFTYYCEFLRRPHEEIMKHLEKDNLALVTSRLLSAPPFSHAFVTQSIGDRCYISIKTKETGYFFPLYLYPNQNEAQLFNNKILKAQHIPNFTSEFLQAVKGSLGLEPTPEKIFYYIYAVLYSPTYRKRYEEFLKIDFPRVPLPSNIEAFKELSNLGKELVELHLFKASTLDKTDVSFPKGGS</sequence>
<dbReference type="AlphaFoldDB" id="X1IHC5"/>
<dbReference type="EMBL" id="BARU01030910">
    <property type="protein sequence ID" value="GAH68655.1"/>
    <property type="molecule type" value="Genomic_DNA"/>
</dbReference>
<feature type="non-terminal residue" evidence="2">
    <location>
        <position position="1"/>
    </location>
</feature>
<dbReference type="Pfam" id="PF18135">
    <property type="entry name" value="Type_ISP_C"/>
    <property type="match status" value="1"/>
</dbReference>
<feature type="non-terminal residue" evidence="2">
    <location>
        <position position="263"/>
    </location>
</feature>
<dbReference type="InterPro" id="IPR041635">
    <property type="entry name" value="Type_ISP_LLaBIII_C"/>
</dbReference>
<name>X1IHC5_9ZZZZ</name>
<evidence type="ECO:0000313" key="2">
    <source>
        <dbReference type="EMBL" id="GAH68655.1"/>
    </source>
</evidence>
<accession>X1IHC5</accession>
<protein>
    <recommendedName>
        <fullName evidence="1">Type ISP restriction-modification enzyme LLaBIII C-terminal specificity domain-containing protein</fullName>
    </recommendedName>
</protein>
<comment type="caution">
    <text evidence="2">The sequence shown here is derived from an EMBL/GenBank/DDBJ whole genome shotgun (WGS) entry which is preliminary data.</text>
</comment>
<feature type="domain" description="Type ISP restriction-modification enzyme LLaBIII C-terminal specificity" evidence="1">
    <location>
        <begin position="2"/>
        <end position="260"/>
    </location>
</feature>
<gene>
    <name evidence="2" type="ORF">S03H2_48964</name>
</gene>